<sequence>MSSEFNSEVKMTRRQSEQSEHLVKMANQIALNFGEQRDLKQAAQHTGEHLDRFWTRAMREQLSAYAASGGAQLSPAVRLLFSVE</sequence>
<comment type="caution">
    <text evidence="2">The sequence shown here is derived from an EMBL/GenBank/DDBJ whole genome shotgun (WGS) entry which is preliminary data.</text>
</comment>
<proteinExistence type="predicted"/>
<dbReference type="Proteomes" id="UP000235005">
    <property type="component" value="Unassembled WGS sequence"/>
</dbReference>
<dbReference type="AlphaFoldDB" id="A0A2N5WYF8"/>
<name>A0A2N5WYF8_9GAMM</name>
<gene>
    <name evidence="2" type="ORF">C0039_17680</name>
</gene>
<feature type="compositionally biased region" description="Basic and acidic residues" evidence="1">
    <location>
        <begin position="10"/>
        <end position="20"/>
    </location>
</feature>
<organism evidence="2 3">
    <name type="scientific">Pseudohalioglobus lutimaris</name>
    <dbReference type="NCBI Taxonomy" id="1737061"/>
    <lineage>
        <taxon>Bacteria</taxon>
        <taxon>Pseudomonadati</taxon>
        <taxon>Pseudomonadota</taxon>
        <taxon>Gammaproteobacteria</taxon>
        <taxon>Cellvibrionales</taxon>
        <taxon>Halieaceae</taxon>
        <taxon>Pseudohalioglobus</taxon>
    </lineage>
</organism>
<reference evidence="2 3" key="1">
    <citation type="submission" date="2018-01" db="EMBL/GenBank/DDBJ databases">
        <title>The draft genome sequence of Halioglobus lutimaris HF004.</title>
        <authorList>
            <person name="Du Z.-J."/>
            <person name="Shi M.-J."/>
        </authorList>
    </citation>
    <scope>NUCLEOTIDE SEQUENCE [LARGE SCALE GENOMIC DNA]</scope>
    <source>
        <strain evidence="2 3">HF004</strain>
    </source>
</reference>
<evidence type="ECO:0000256" key="1">
    <source>
        <dbReference type="SAM" id="MobiDB-lite"/>
    </source>
</evidence>
<dbReference type="EMBL" id="PKUS01000032">
    <property type="protein sequence ID" value="PLW67272.1"/>
    <property type="molecule type" value="Genomic_DNA"/>
</dbReference>
<evidence type="ECO:0000313" key="2">
    <source>
        <dbReference type="EMBL" id="PLW67272.1"/>
    </source>
</evidence>
<keyword evidence="3" id="KW-1185">Reference proteome</keyword>
<accession>A0A2N5WYF8</accession>
<evidence type="ECO:0000313" key="3">
    <source>
        <dbReference type="Proteomes" id="UP000235005"/>
    </source>
</evidence>
<protein>
    <submittedName>
        <fullName evidence="2">Formate dehydrogenase</fullName>
    </submittedName>
</protein>
<feature type="region of interest" description="Disordered" evidence="1">
    <location>
        <begin position="1"/>
        <end position="20"/>
    </location>
</feature>
<dbReference type="Pfam" id="PF11390">
    <property type="entry name" value="FdsD"/>
    <property type="match status" value="1"/>
</dbReference>
<dbReference type="InterPro" id="IPR021074">
    <property type="entry name" value="Formate_DH_dsu"/>
</dbReference>